<dbReference type="RefSeq" id="WP_094457855.1">
    <property type="nucleotide sequence ID" value="NZ_NOXU01000031.1"/>
</dbReference>
<dbReference type="Pfam" id="PF01909">
    <property type="entry name" value="NTP_transf_2"/>
    <property type="match status" value="1"/>
</dbReference>
<feature type="domain" description="Polymerase nucleotidyl transferase" evidence="1">
    <location>
        <begin position="14"/>
        <end position="77"/>
    </location>
</feature>
<dbReference type="OrthoDB" id="43980at2"/>
<dbReference type="AlphaFoldDB" id="A0A255YUE1"/>
<evidence type="ECO:0000313" key="3">
    <source>
        <dbReference type="Proteomes" id="UP000216998"/>
    </source>
</evidence>
<dbReference type="EMBL" id="NOXU01000031">
    <property type="protein sequence ID" value="OYQ32822.1"/>
    <property type="molecule type" value="Genomic_DNA"/>
</dbReference>
<dbReference type="InterPro" id="IPR043519">
    <property type="entry name" value="NT_sf"/>
</dbReference>
<evidence type="ECO:0000259" key="1">
    <source>
        <dbReference type="Pfam" id="PF01909"/>
    </source>
</evidence>
<dbReference type="Gene3D" id="3.30.460.10">
    <property type="entry name" value="Beta Polymerase, domain 2"/>
    <property type="match status" value="1"/>
</dbReference>
<dbReference type="CDD" id="cd05403">
    <property type="entry name" value="NT_KNTase_like"/>
    <property type="match status" value="1"/>
</dbReference>
<dbReference type="SUPFAM" id="SSF81301">
    <property type="entry name" value="Nucleotidyltransferase"/>
    <property type="match status" value="1"/>
</dbReference>
<dbReference type="GO" id="GO:0016779">
    <property type="term" value="F:nucleotidyltransferase activity"/>
    <property type="evidence" value="ECO:0007669"/>
    <property type="project" value="InterPro"/>
</dbReference>
<comment type="caution">
    <text evidence="2">The sequence shown here is derived from an EMBL/GenBank/DDBJ whole genome shotgun (WGS) entry which is preliminary data.</text>
</comment>
<dbReference type="Proteomes" id="UP000216998">
    <property type="component" value="Unassembled WGS sequence"/>
</dbReference>
<dbReference type="InterPro" id="IPR002934">
    <property type="entry name" value="Polymerase_NTP_transf_dom"/>
</dbReference>
<reference evidence="2 3" key="1">
    <citation type="submission" date="2017-07" db="EMBL/GenBank/DDBJ databases">
        <title>Niveispirillum cyanobacteriorum sp. nov., isolated from cyanobacterial aggregates in a eutrophic lake.</title>
        <authorList>
            <person name="Cai H."/>
        </authorList>
    </citation>
    <scope>NUCLEOTIDE SEQUENCE [LARGE SCALE GENOMIC DNA]</scope>
    <source>
        <strain evidence="3">TH1-14</strain>
    </source>
</reference>
<keyword evidence="3" id="KW-1185">Reference proteome</keyword>
<name>A0A255YUE1_9PROT</name>
<protein>
    <recommendedName>
        <fullName evidence="1">Polymerase nucleotidyl transferase domain-containing protein</fullName>
    </recommendedName>
</protein>
<proteinExistence type="predicted"/>
<gene>
    <name evidence="2" type="ORF">CHU95_18935</name>
</gene>
<organism evidence="2 3">
    <name type="scientific">Niveispirillum lacus</name>
    <dbReference type="NCBI Taxonomy" id="1981099"/>
    <lineage>
        <taxon>Bacteria</taxon>
        <taxon>Pseudomonadati</taxon>
        <taxon>Pseudomonadota</taxon>
        <taxon>Alphaproteobacteria</taxon>
        <taxon>Rhodospirillales</taxon>
        <taxon>Azospirillaceae</taxon>
        <taxon>Niveispirillum</taxon>
    </lineage>
</organism>
<accession>A0A255YUE1</accession>
<evidence type="ECO:0000313" key="2">
    <source>
        <dbReference type="EMBL" id="OYQ32822.1"/>
    </source>
</evidence>
<sequence>MSAITPTIDLADTILREWTEQPDIIAAFLAGSVAKGNAGPGSDIDAVLIHHHLPAAVRETHERQGVMVELFLHDPDTLAYFWEADRKQGKPSLARMVANGLPIAGDPALIEELKRQAQAVLDGGPPPLTEQELRTRRYSISDLAADLAQPRSAAEQLAIGSRLYIELADFTVRAAGAWTGSGKGLAKALMRLDPMLASAFEHAFAELFGDQDAAEVLALVDLCLAPYGGRFMAGDRRPAPADWRLGD</sequence>